<dbReference type="Proteomes" id="UP001523262">
    <property type="component" value="Unassembled WGS sequence"/>
</dbReference>
<dbReference type="Pfam" id="PF11553">
    <property type="entry name" value="DUF3231"/>
    <property type="match status" value="1"/>
</dbReference>
<dbReference type="InterPro" id="IPR021617">
    <property type="entry name" value="DUF3231"/>
</dbReference>
<accession>A0ABT0WEG5</accession>
<name>A0ABT0WEG5_9BACI</name>
<evidence type="ECO:0000313" key="1">
    <source>
        <dbReference type="EMBL" id="MCM2534643.1"/>
    </source>
</evidence>
<comment type="caution">
    <text evidence="1">The sequence shown here is derived from an EMBL/GenBank/DDBJ whole genome shotgun (WGS) entry which is preliminary data.</text>
</comment>
<dbReference type="EMBL" id="JAMQCR010000002">
    <property type="protein sequence ID" value="MCM2534643.1"/>
    <property type="molecule type" value="Genomic_DNA"/>
</dbReference>
<gene>
    <name evidence="1" type="ORF">NDK43_22715</name>
</gene>
<reference evidence="1 2" key="1">
    <citation type="submission" date="2022-06" db="EMBL/GenBank/DDBJ databases">
        <authorList>
            <person name="Jeon C.O."/>
        </authorList>
    </citation>
    <scope>NUCLEOTIDE SEQUENCE [LARGE SCALE GENOMIC DNA]</scope>
    <source>
        <strain evidence="1 2">KCTC 13943</strain>
    </source>
</reference>
<sequence>MQQFLSGFLGRKRALTSIEITHLFLNVQTNSIGKALVTGFTQISQMKK</sequence>
<protein>
    <submittedName>
        <fullName evidence="1">DUF3231 family protein</fullName>
    </submittedName>
</protein>
<proteinExistence type="predicted"/>
<keyword evidence="2" id="KW-1185">Reference proteome</keyword>
<organism evidence="1 2">
    <name type="scientific">Neobacillus pocheonensis</name>
    <dbReference type="NCBI Taxonomy" id="363869"/>
    <lineage>
        <taxon>Bacteria</taxon>
        <taxon>Bacillati</taxon>
        <taxon>Bacillota</taxon>
        <taxon>Bacilli</taxon>
        <taxon>Bacillales</taxon>
        <taxon>Bacillaceae</taxon>
        <taxon>Neobacillus</taxon>
    </lineage>
</organism>
<evidence type="ECO:0000313" key="2">
    <source>
        <dbReference type="Proteomes" id="UP001523262"/>
    </source>
</evidence>